<feature type="transmembrane region" description="Helical" evidence="9">
    <location>
        <begin position="370"/>
        <end position="389"/>
    </location>
</feature>
<dbReference type="InterPro" id="IPR001958">
    <property type="entry name" value="Tet-R_TetA/multi-R_MdtG-like"/>
</dbReference>
<feature type="transmembrane region" description="Helical" evidence="9">
    <location>
        <begin position="67"/>
        <end position="87"/>
    </location>
</feature>
<organism evidence="11 12">
    <name type="scientific">Azohydromonas lata</name>
    <dbReference type="NCBI Taxonomy" id="45677"/>
    <lineage>
        <taxon>Bacteria</taxon>
        <taxon>Pseudomonadati</taxon>
        <taxon>Pseudomonadota</taxon>
        <taxon>Betaproteobacteria</taxon>
        <taxon>Burkholderiales</taxon>
        <taxon>Sphaerotilaceae</taxon>
        <taxon>Azohydromonas</taxon>
    </lineage>
</organism>
<feature type="transmembrane region" description="Helical" evidence="9">
    <location>
        <begin position="185"/>
        <end position="205"/>
    </location>
</feature>
<sequence>MTTAGPTPDQNDQPGQGGNSTRGSGRRAAMPFILVTVLIDMMSIGMIFPVLPVLVGHFTGSATDQAFWFGMLSLGFAVANFFGSPLLGAMSDRYGRRPVLLIGFCGLAFTFFATAWAPALGALLLVRVIGGALQANSAVAQSYVADISTPQERAKRFGMLGATFGVGFILGPVTGGLLGDIDVHLPFYVAGCLALLNTAYGLFVLPESLPAASRRAFEWKRANPVSALRELSQLRGIGPLVAVIALGNLAQFTMHSSWVLYTSLKFGWGPRENGWSLFVVGVMSVLVQGGLMRQFLKRTTPQRLVQLGLVSSSLCYLVWGLAPVGWMMYAVVFFNVLGFTVTASLQSLVSNAADASRQGRTMGSVSSLGSLMAVVAPLTGAGLLSLVSHRPQGDIWIGLPFYFCALLQAVSAVIAMRHFRRQRSATAAASPAA</sequence>
<dbReference type="InterPro" id="IPR011701">
    <property type="entry name" value="MFS"/>
</dbReference>
<keyword evidence="5 9" id="KW-0812">Transmembrane</keyword>
<evidence type="ECO:0000256" key="3">
    <source>
        <dbReference type="ARBA" id="ARBA00007520"/>
    </source>
</evidence>
<gene>
    <name evidence="11" type="ORF">SM757_25865</name>
</gene>
<feature type="transmembrane region" description="Helical" evidence="9">
    <location>
        <begin position="304"/>
        <end position="322"/>
    </location>
</feature>
<feature type="transmembrane region" description="Helical" evidence="9">
    <location>
        <begin position="32"/>
        <end position="55"/>
    </location>
</feature>
<dbReference type="PANTHER" id="PTHR23504">
    <property type="entry name" value="MAJOR FACILITATOR SUPERFAMILY DOMAIN-CONTAINING PROTEIN 10"/>
    <property type="match status" value="1"/>
</dbReference>
<name>A0ABU5IM98_9BURK</name>
<feature type="domain" description="Major facilitator superfamily (MFS) profile" evidence="10">
    <location>
        <begin position="29"/>
        <end position="423"/>
    </location>
</feature>
<dbReference type="InterPro" id="IPR005829">
    <property type="entry name" value="Sugar_transporter_CS"/>
</dbReference>
<comment type="function">
    <text evidence="1">Resistance to tetracycline by an active tetracycline efflux. This is an energy-dependent process that decreases the accumulation of the antibiotic in whole cells. This protein functions as a metal-tetracycline/H(+) antiporter.</text>
</comment>
<evidence type="ECO:0000256" key="1">
    <source>
        <dbReference type="ARBA" id="ARBA00003279"/>
    </source>
</evidence>
<comment type="similarity">
    <text evidence="3">Belongs to the major facilitator superfamily. TCR/Tet family.</text>
</comment>
<evidence type="ECO:0000256" key="2">
    <source>
        <dbReference type="ARBA" id="ARBA00004141"/>
    </source>
</evidence>
<dbReference type="RefSeq" id="WP_322467602.1">
    <property type="nucleotide sequence ID" value="NZ_JAXOJX010000056.1"/>
</dbReference>
<feature type="transmembrane region" description="Helical" evidence="9">
    <location>
        <begin position="236"/>
        <end position="254"/>
    </location>
</feature>
<dbReference type="PRINTS" id="PR01035">
    <property type="entry name" value="TCRTETA"/>
</dbReference>
<comment type="caution">
    <text evidence="11">The sequence shown here is derived from an EMBL/GenBank/DDBJ whole genome shotgun (WGS) entry which is preliminary data.</text>
</comment>
<reference evidence="11 12" key="1">
    <citation type="submission" date="2023-11" db="EMBL/GenBank/DDBJ databases">
        <title>Draft genome of Azohydromonas lata strain H1 (DSM1123), a polyhydroxyalkanoate producer.</title>
        <authorList>
            <person name="Traversa D."/>
            <person name="D'Addabbo P."/>
            <person name="Pazzani C."/>
            <person name="Manzari C."/>
            <person name="Chiara M."/>
            <person name="Scrascia M."/>
        </authorList>
    </citation>
    <scope>NUCLEOTIDE SEQUENCE [LARGE SCALE GENOMIC DNA]</scope>
    <source>
        <strain evidence="11 12">H1</strain>
    </source>
</reference>
<evidence type="ECO:0000256" key="6">
    <source>
        <dbReference type="ARBA" id="ARBA00022989"/>
    </source>
</evidence>
<feature type="transmembrane region" description="Helical" evidence="9">
    <location>
        <begin position="328"/>
        <end position="349"/>
    </location>
</feature>
<dbReference type="SUPFAM" id="SSF103473">
    <property type="entry name" value="MFS general substrate transporter"/>
    <property type="match status" value="1"/>
</dbReference>
<protein>
    <submittedName>
        <fullName evidence="11">MFS transporter</fullName>
    </submittedName>
</protein>
<feature type="transmembrane region" description="Helical" evidence="9">
    <location>
        <begin position="157"/>
        <end position="179"/>
    </location>
</feature>
<evidence type="ECO:0000313" key="12">
    <source>
        <dbReference type="Proteomes" id="UP001293718"/>
    </source>
</evidence>
<keyword evidence="12" id="KW-1185">Reference proteome</keyword>
<evidence type="ECO:0000313" key="11">
    <source>
        <dbReference type="EMBL" id="MDZ5460012.1"/>
    </source>
</evidence>
<keyword evidence="4" id="KW-0813">Transport</keyword>
<dbReference type="PROSITE" id="PS00216">
    <property type="entry name" value="SUGAR_TRANSPORT_1"/>
    <property type="match status" value="1"/>
</dbReference>
<dbReference type="InterPro" id="IPR036259">
    <property type="entry name" value="MFS_trans_sf"/>
</dbReference>
<evidence type="ECO:0000256" key="7">
    <source>
        <dbReference type="ARBA" id="ARBA00023136"/>
    </source>
</evidence>
<evidence type="ECO:0000259" key="10">
    <source>
        <dbReference type="PROSITE" id="PS50850"/>
    </source>
</evidence>
<dbReference type="Proteomes" id="UP001293718">
    <property type="component" value="Unassembled WGS sequence"/>
</dbReference>
<feature type="transmembrane region" description="Helical" evidence="9">
    <location>
        <begin position="124"/>
        <end position="145"/>
    </location>
</feature>
<dbReference type="Pfam" id="PF07690">
    <property type="entry name" value="MFS_1"/>
    <property type="match status" value="1"/>
</dbReference>
<dbReference type="EMBL" id="JAXOJX010000056">
    <property type="protein sequence ID" value="MDZ5460012.1"/>
    <property type="molecule type" value="Genomic_DNA"/>
</dbReference>
<evidence type="ECO:0000256" key="5">
    <source>
        <dbReference type="ARBA" id="ARBA00022692"/>
    </source>
</evidence>
<dbReference type="Gene3D" id="1.20.1250.20">
    <property type="entry name" value="MFS general substrate transporter like domains"/>
    <property type="match status" value="1"/>
</dbReference>
<feature type="compositionally biased region" description="Polar residues" evidence="8">
    <location>
        <begin position="1"/>
        <end position="14"/>
    </location>
</feature>
<keyword evidence="7 9" id="KW-0472">Membrane</keyword>
<feature type="region of interest" description="Disordered" evidence="8">
    <location>
        <begin position="1"/>
        <end position="24"/>
    </location>
</feature>
<accession>A0ABU5IM98</accession>
<comment type="subcellular location">
    <subcellularLocation>
        <location evidence="2">Membrane</location>
        <topology evidence="2">Multi-pass membrane protein</topology>
    </subcellularLocation>
</comment>
<dbReference type="PROSITE" id="PS50850">
    <property type="entry name" value="MFS"/>
    <property type="match status" value="1"/>
</dbReference>
<evidence type="ECO:0000256" key="9">
    <source>
        <dbReference type="SAM" id="Phobius"/>
    </source>
</evidence>
<evidence type="ECO:0000256" key="4">
    <source>
        <dbReference type="ARBA" id="ARBA00022448"/>
    </source>
</evidence>
<proteinExistence type="inferred from homology"/>
<dbReference type="InterPro" id="IPR020846">
    <property type="entry name" value="MFS_dom"/>
</dbReference>
<keyword evidence="6 9" id="KW-1133">Transmembrane helix</keyword>
<feature type="transmembrane region" description="Helical" evidence="9">
    <location>
        <begin position="274"/>
        <end position="292"/>
    </location>
</feature>
<feature type="transmembrane region" description="Helical" evidence="9">
    <location>
        <begin position="99"/>
        <end position="118"/>
    </location>
</feature>
<dbReference type="PANTHER" id="PTHR23504:SF15">
    <property type="entry name" value="MAJOR FACILITATOR SUPERFAMILY (MFS) PROFILE DOMAIN-CONTAINING PROTEIN"/>
    <property type="match status" value="1"/>
</dbReference>
<evidence type="ECO:0000256" key="8">
    <source>
        <dbReference type="SAM" id="MobiDB-lite"/>
    </source>
</evidence>
<feature type="transmembrane region" description="Helical" evidence="9">
    <location>
        <begin position="395"/>
        <end position="415"/>
    </location>
</feature>